<dbReference type="InterPro" id="IPR052400">
    <property type="entry name" value="Zn2-C6_fungal_TF"/>
</dbReference>
<feature type="region of interest" description="Disordered" evidence="2">
    <location>
        <begin position="1"/>
        <end position="21"/>
    </location>
</feature>
<dbReference type="SMART" id="SM00066">
    <property type="entry name" value="GAL4"/>
    <property type="match status" value="1"/>
</dbReference>
<sequence>MAGPGGGPPRRSHTKSRKGCENCKRRHIRCDENFPQCRNCTKHKVRCPYNDMPPPDDRAGSPDKPDLMWTPENEAAVEQWKRTGVFPFPSLNIYPTPSPQHLTTEDLRLIHHVASISHEMMEIGANGFTLWTRQIPTIIQIAATNSYVMHALLAFSAAHITFLTNCPLVGNMEFEHRGIALKGLQEAIGTFSKETSDAILAASLVLSWHSTDWRSWTQLMQGTSSVIEAMEPWRHESQFGDFIAESSTFPTAPPSPSPDHKPSQPSKEDLDAFQRTLQQLQKVEVHLKQSRDTKSVAELITFLKGARKVSPTLSINDQFDRLQPLRAWLFWLPVMYLQQTHGSPSSLVIIAHYYTVALLMERLFPEIGAAYFGSLTIGPVEEIARRLLSINVSGHVEGDAQMPLTLMEFPIDTVNEFRSRMGWVQPVRTPSFPQFDPPNFYTSEGSPLASTSEYLSYGDNVAFSYSTEDLSVITSESGPNSAISPLQLSSPFPHPQYLSIPSPSYGGYSPASSTFGDFGDFGDTSSIVYSDAEEFDVGFSSNTSMLGGANAYGVGFVPPIQTVWI</sequence>
<evidence type="ECO:0000256" key="1">
    <source>
        <dbReference type="ARBA" id="ARBA00023242"/>
    </source>
</evidence>
<dbReference type="SUPFAM" id="SSF57701">
    <property type="entry name" value="Zn2/Cys6 DNA-binding domain"/>
    <property type="match status" value="1"/>
</dbReference>
<keyword evidence="5" id="KW-1185">Reference proteome</keyword>
<reference evidence="4" key="2">
    <citation type="submission" date="2023-06" db="EMBL/GenBank/DDBJ databases">
        <authorList>
            <consortium name="Lawrence Berkeley National Laboratory"/>
            <person name="Haridas S."/>
            <person name="Hensen N."/>
            <person name="Bonometti L."/>
            <person name="Westerberg I."/>
            <person name="Brannstrom I.O."/>
            <person name="Guillou S."/>
            <person name="Cros-Aarteil S."/>
            <person name="Calhoun S."/>
            <person name="Kuo A."/>
            <person name="Mondo S."/>
            <person name="Pangilinan J."/>
            <person name="Riley R."/>
            <person name="LaButti K."/>
            <person name="Andreopoulos B."/>
            <person name="Lipzen A."/>
            <person name="Chen C."/>
            <person name="Yanf M."/>
            <person name="Daum C."/>
            <person name="Ng V."/>
            <person name="Clum A."/>
            <person name="Steindorff A."/>
            <person name="Ohm R."/>
            <person name="Martin F."/>
            <person name="Silar P."/>
            <person name="Natvig D."/>
            <person name="Lalanne C."/>
            <person name="Gautier V."/>
            <person name="Ament-velasquez S.L."/>
            <person name="Kruys A."/>
            <person name="Hutchinson M.I."/>
            <person name="Powell A.J."/>
            <person name="Barry K."/>
            <person name="Miller A.N."/>
            <person name="Grigoriev I.V."/>
            <person name="Debuchy R."/>
            <person name="Gladieux P."/>
            <person name="Thoren M.H."/>
            <person name="Johannesson H."/>
        </authorList>
    </citation>
    <scope>NUCLEOTIDE SEQUENCE</scope>
    <source>
        <strain evidence="4">CBS 232.78</strain>
    </source>
</reference>
<dbReference type="InterPro" id="IPR036864">
    <property type="entry name" value="Zn2-C6_fun-type_DNA-bd_sf"/>
</dbReference>
<dbReference type="InterPro" id="IPR021858">
    <property type="entry name" value="Fun_TF"/>
</dbReference>
<dbReference type="InterPro" id="IPR001138">
    <property type="entry name" value="Zn2Cys6_DnaBD"/>
</dbReference>
<dbReference type="EMBL" id="JAULSW010000009">
    <property type="protein sequence ID" value="KAK3370136.1"/>
    <property type="molecule type" value="Genomic_DNA"/>
</dbReference>
<dbReference type="Proteomes" id="UP001285441">
    <property type="component" value="Unassembled WGS sequence"/>
</dbReference>
<reference evidence="4" key="1">
    <citation type="journal article" date="2023" name="Mol. Phylogenet. Evol.">
        <title>Genome-scale phylogeny and comparative genomics of the fungal order Sordariales.</title>
        <authorList>
            <person name="Hensen N."/>
            <person name="Bonometti L."/>
            <person name="Westerberg I."/>
            <person name="Brannstrom I.O."/>
            <person name="Guillou S."/>
            <person name="Cros-Aarteil S."/>
            <person name="Calhoun S."/>
            <person name="Haridas S."/>
            <person name="Kuo A."/>
            <person name="Mondo S."/>
            <person name="Pangilinan J."/>
            <person name="Riley R."/>
            <person name="LaButti K."/>
            <person name="Andreopoulos B."/>
            <person name="Lipzen A."/>
            <person name="Chen C."/>
            <person name="Yan M."/>
            <person name="Daum C."/>
            <person name="Ng V."/>
            <person name="Clum A."/>
            <person name="Steindorff A."/>
            <person name="Ohm R.A."/>
            <person name="Martin F."/>
            <person name="Silar P."/>
            <person name="Natvig D.O."/>
            <person name="Lalanne C."/>
            <person name="Gautier V."/>
            <person name="Ament-Velasquez S.L."/>
            <person name="Kruys A."/>
            <person name="Hutchinson M.I."/>
            <person name="Powell A.J."/>
            <person name="Barry K."/>
            <person name="Miller A.N."/>
            <person name="Grigoriev I.V."/>
            <person name="Debuchy R."/>
            <person name="Gladieux P."/>
            <person name="Hiltunen Thoren M."/>
            <person name="Johannesson H."/>
        </authorList>
    </citation>
    <scope>NUCLEOTIDE SEQUENCE</scope>
    <source>
        <strain evidence="4">CBS 232.78</strain>
    </source>
</reference>
<keyword evidence="1" id="KW-0539">Nucleus</keyword>
<evidence type="ECO:0000313" key="5">
    <source>
        <dbReference type="Proteomes" id="UP001285441"/>
    </source>
</evidence>
<dbReference type="Gene3D" id="4.10.240.10">
    <property type="entry name" value="Zn(2)-C6 fungal-type DNA-binding domain"/>
    <property type="match status" value="1"/>
</dbReference>
<dbReference type="PANTHER" id="PTHR47657:SF12">
    <property type="entry name" value="ZN(II)2CYS6 TRANSCRIPTION FACTOR (EUROFUNG)"/>
    <property type="match status" value="1"/>
</dbReference>
<comment type="caution">
    <text evidence="4">The sequence shown here is derived from an EMBL/GenBank/DDBJ whole genome shotgun (WGS) entry which is preliminary data.</text>
</comment>
<evidence type="ECO:0000256" key="2">
    <source>
        <dbReference type="SAM" id="MobiDB-lite"/>
    </source>
</evidence>
<proteinExistence type="predicted"/>
<evidence type="ECO:0000259" key="3">
    <source>
        <dbReference type="PROSITE" id="PS50048"/>
    </source>
</evidence>
<dbReference type="AlphaFoldDB" id="A0AAE0N458"/>
<evidence type="ECO:0000313" key="4">
    <source>
        <dbReference type="EMBL" id="KAK3370136.1"/>
    </source>
</evidence>
<dbReference type="GO" id="GO:0000981">
    <property type="term" value="F:DNA-binding transcription factor activity, RNA polymerase II-specific"/>
    <property type="evidence" value="ECO:0007669"/>
    <property type="project" value="InterPro"/>
</dbReference>
<dbReference type="PROSITE" id="PS50048">
    <property type="entry name" value="ZN2_CY6_FUNGAL_2"/>
    <property type="match status" value="1"/>
</dbReference>
<dbReference type="PANTHER" id="PTHR47657">
    <property type="entry name" value="STEROL REGULATORY ELEMENT-BINDING PROTEIN ECM22"/>
    <property type="match status" value="1"/>
</dbReference>
<accession>A0AAE0N458</accession>
<dbReference type="Pfam" id="PF00172">
    <property type="entry name" value="Zn_clus"/>
    <property type="match status" value="1"/>
</dbReference>
<name>A0AAE0N458_9PEZI</name>
<dbReference type="GO" id="GO:0008270">
    <property type="term" value="F:zinc ion binding"/>
    <property type="evidence" value="ECO:0007669"/>
    <property type="project" value="InterPro"/>
</dbReference>
<protein>
    <recommendedName>
        <fullName evidence="3">Zn(2)-C6 fungal-type domain-containing protein</fullName>
    </recommendedName>
</protein>
<dbReference type="CDD" id="cd00067">
    <property type="entry name" value="GAL4"/>
    <property type="match status" value="1"/>
</dbReference>
<dbReference type="PROSITE" id="PS00463">
    <property type="entry name" value="ZN2_CY6_FUNGAL_1"/>
    <property type="match status" value="1"/>
</dbReference>
<feature type="compositionally biased region" description="Basic and acidic residues" evidence="2">
    <location>
        <begin position="258"/>
        <end position="269"/>
    </location>
</feature>
<dbReference type="Pfam" id="PF11951">
    <property type="entry name" value="Fungal_trans_2"/>
    <property type="match status" value="1"/>
</dbReference>
<gene>
    <name evidence="4" type="ORF">B0H63DRAFT_308506</name>
</gene>
<feature type="region of interest" description="Disordered" evidence="2">
    <location>
        <begin position="248"/>
        <end position="269"/>
    </location>
</feature>
<feature type="domain" description="Zn(2)-C6 fungal-type" evidence="3">
    <location>
        <begin position="19"/>
        <end position="49"/>
    </location>
</feature>
<organism evidence="4 5">
    <name type="scientific">Podospora didyma</name>
    <dbReference type="NCBI Taxonomy" id="330526"/>
    <lineage>
        <taxon>Eukaryota</taxon>
        <taxon>Fungi</taxon>
        <taxon>Dikarya</taxon>
        <taxon>Ascomycota</taxon>
        <taxon>Pezizomycotina</taxon>
        <taxon>Sordariomycetes</taxon>
        <taxon>Sordariomycetidae</taxon>
        <taxon>Sordariales</taxon>
        <taxon>Podosporaceae</taxon>
        <taxon>Podospora</taxon>
    </lineage>
</organism>